<dbReference type="GO" id="GO:0015833">
    <property type="term" value="P:peptide transport"/>
    <property type="evidence" value="ECO:0007669"/>
    <property type="project" value="TreeGrafter"/>
</dbReference>
<dbReference type="InterPro" id="IPR030678">
    <property type="entry name" value="Peptide/Ni-bd"/>
</dbReference>
<dbReference type="PROSITE" id="PS51318">
    <property type="entry name" value="TAT"/>
    <property type="match status" value="1"/>
</dbReference>
<dbReference type="OrthoDB" id="9803988at2"/>
<evidence type="ECO:0000256" key="1">
    <source>
        <dbReference type="ARBA" id="ARBA00004418"/>
    </source>
</evidence>
<keyword evidence="3" id="KW-0813">Transport</keyword>
<name>A0A1N7FYQ0_9RHOB</name>
<comment type="subcellular location">
    <subcellularLocation>
        <location evidence="1">Periplasm</location>
    </subcellularLocation>
</comment>
<comment type="similarity">
    <text evidence="2">Belongs to the bacterial solute-binding protein 5 family.</text>
</comment>
<dbReference type="Pfam" id="PF00496">
    <property type="entry name" value="SBP_bac_5"/>
    <property type="match status" value="1"/>
</dbReference>
<evidence type="ECO:0000256" key="2">
    <source>
        <dbReference type="ARBA" id="ARBA00005695"/>
    </source>
</evidence>
<dbReference type="Gene3D" id="3.40.190.10">
    <property type="entry name" value="Periplasmic binding protein-like II"/>
    <property type="match status" value="1"/>
</dbReference>
<dbReference type="Proteomes" id="UP000186019">
    <property type="component" value="Unassembled WGS sequence"/>
</dbReference>
<dbReference type="PANTHER" id="PTHR30290:SF10">
    <property type="entry name" value="PERIPLASMIC OLIGOPEPTIDE-BINDING PROTEIN-RELATED"/>
    <property type="match status" value="1"/>
</dbReference>
<keyword evidence="7" id="KW-1185">Reference proteome</keyword>
<evidence type="ECO:0000313" key="6">
    <source>
        <dbReference type="EMBL" id="SIS05503.1"/>
    </source>
</evidence>
<dbReference type="SUPFAM" id="SSF53850">
    <property type="entry name" value="Periplasmic binding protein-like II"/>
    <property type="match status" value="1"/>
</dbReference>
<dbReference type="GO" id="GO:1904680">
    <property type="term" value="F:peptide transmembrane transporter activity"/>
    <property type="evidence" value="ECO:0007669"/>
    <property type="project" value="TreeGrafter"/>
</dbReference>
<dbReference type="InterPro" id="IPR006311">
    <property type="entry name" value="TAT_signal"/>
</dbReference>
<protein>
    <submittedName>
        <fullName evidence="6">Peptide/nickel transport system substrate-binding protein</fullName>
    </submittedName>
</protein>
<dbReference type="GO" id="GO:0030288">
    <property type="term" value="C:outer membrane-bounded periplasmic space"/>
    <property type="evidence" value="ECO:0007669"/>
    <property type="project" value="UniProtKB-ARBA"/>
</dbReference>
<dbReference type="PANTHER" id="PTHR30290">
    <property type="entry name" value="PERIPLASMIC BINDING COMPONENT OF ABC TRANSPORTER"/>
    <property type="match status" value="1"/>
</dbReference>
<dbReference type="EMBL" id="FTNV01000001">
    <property type="protein sequence ID" value="SIS05503.1"/>
    <property type="molecule type" value="Genomic_DNA"/>
</dbReference>
<dbReference type="InterPro" id="IPR039424">
    <property type="entry name" value="SBP_5"/>
</dbReference>
<accession>A0A1N7FYQ0</accession>
<dbReference type="PIRSF" id="PIRSF002741">
    <property type="entry name" value="MppA"/>
    <property type="match status" value="1"/>
</dbReference>
<dbReference type="InterPro" id="IPR000914">
    <property type="entry name" value="SBP_5_dom"/>
</dbReference>
<evidence type="ECO:0000313" key="7">
    <source>
        <dbReference type="Proteomes" id="UP000186019"/>
    </source>
</evidence>
<reference evidence="6 7" key="1">
    <citation type="submission" date="2017-01" db="EMBL/GenBank/DDBJ databases">
        <authorList>
            <person name="Mah S.A."/>
            <person name="Swanson W.J."/>
            <person name="Moy G.W."/>
            <person name="Vacquier V.D."/>
        </authorList>
    </citation>
    <scope>NUCLEOTIDE SEQUENCE [LARGE SCALE GENOMIC DNA]</scope>
    <source>
        <strain evidence="6 7">DSM 29590</strain>
    </source>
</reference>
<sequence>MKNPINQQMLDRLADAAREGRISRRSFMNYSMAAGVTASAATGLWGTAARAEPKRGGTFRIAQHDGNSGDTHDPGIYESNAEILLAHTFRAFLTQINTDGTLGADVATEWSATPDASEWTFKLNPNAKFHSGGKVTAEDVVASMNFHRGEESTSAAKSLLGSVTEIVADDEETVTFKLDAGNADLPWLMTDYHLVILPRNEDGTANWQSGDGCGPYVLNKWEPGVNASLTRFEDWHGEGAYFDAIEVTFINDPNARQTALVTGDADATSLLENKTMSLLERSPDVQVINIPSAQAITMPMFCDVAPFDNVDVRKALKLSMNRDELVEKISFGAATVGNDFHHSPAMPYYPEGIEQTPYDPDQAKSLLKKAGMENLSVDFSVADSITAGAVDLAILYKEQANASGININVTREPSDGYYSDVWLKKPWCMVVWGARPTPDVMYSLAYKDDAAWNESHWQNERFNELLLQAKAELDDSLRAEMYREMAILAKDDGGTIIPFFPNFVYGIRSNVGTTGEYAASWHMDGYRAASRWWFKD</sequence>
<dbReference type="GO" id="GO:0043190">
    <property type="term" value="C:ATP-binding cassette (ABC) transporter complex"/>
    <property type="evidence" value="ECO:0007669"/>
    <property type="project" value="InterPro"/>
</dbReference>
<organism evidence="6 7">
    <name type="scientific">Roseovarius nanhaiticus</name>
    <dbReference type="NCBI Taxonomy" id="573024"/>
    <lineage>
        <taxon>Bacteria</taxon>
        <taxon>Pseudomonadati</taxon>
        <taxon>Pseudomonadota</taxon>
        <taxon>Alphaproteobacteria</taxon>
        <taxon>Rhodobacterales</taxon>
        <taxon>Roseobacteraceae</taxon>
        <taxon>Roseovarius</taxon>
    </lineage>
</organism>
<dbReference type="AlphaFoldDB" id="A0A1N7FYQ0"/>
<evidence type="ECO:0000259" key="5">
    <source>
        <dbReference type="Pfam" id="PF00496"/>
    </source>
</evidence>
<keyword evidence="4" id="KW-0732">Signal</keyword>
<dbReference type="STRING" id="573024.SAMN05216208_0628"/>
<evidence type="ECO:0000256" key="3">
    <source>
        <dbReference type="ARBA" id="ARBA00022448"/>
    </source>
</evidence>
<gene>
    <name evidence="6" type="ORF">SAMN05421666_1508</name>
</gene>
<evidence type="ECO:0000256" key="4">
    <source>
        <dbReference type="ARBA" id="ARBA00022729"/>
    </source>
</evidence>
<proteinExistence type="inferred from homology"/>
<dbReference type="Gene3D" id="3.10.105.10">
    <property type="entry name" value="Dipeptide-binding Protein, Domain 3"/>
    <property type="match status" value="1"/>
</dbReference>
<dbReference type="RefSeq" id="WP_076532338.1">
    <property type="nucleotide sequence ID" value="NZ_CANNEL010000003.1"/>
</dbReference>
<dbReference type="CDD" id="cd08503">
    <property type="entry name" value="PBP2_NikA_DppA_OppA_like_17"/>
    <property type="match status" value="1"/>
</dbReference>
<feature type="domain" description="Solute-binding protein family 5" evidence="5">
    <location>
        <begin position="104"/>
        <end position="444"/>
    </location>
</feature>